<sequence>MPDPTKLPRKRPPSPQNCKRFDAWNSSSTGHQRHKAGYAGTATWRDTRSLKLERQLRSGDCLREEDSLPSSRSRAFDGTCGSPTDDQNNDQENHEADRKKNSSLNGPGEWRWVNDAEAKRSQLGVRDIRSFMGVGKRKSGDDTLRPTDKKQKVTSHAPLKDSENRAESKPVIKILPTLRPSNAEPVSAKPSIFVGTTMFINGSTLPLISDHKLKRLLVDHGAQISIHMARKTVSHVIIGQPNAISNEATLGAGGGLSARKLQQEIARGGWKGVRIVGVEWVLESINAGKRLAESRFAVLNVAPKGQQSVAGIFGRK</sequence>
<dbReference type="Gene3D" id="3.40.50.10190">
    <property type="entry name" value="BRCT domain"/>
    <property type="match status" value="1"/>
</dbReference>
<dbReference type="EMBL" id="JAQIZZ010000003">
    <property type="protein sequence ID" value="KAJ5546977.1"/>
    <property type="molecule type" value="Genomic_DNA"/>
</dbReference>
<reference evidence="3 4" key="1">
    <citation type="journal article" date="2023" name="IMA Fungus">
        <title>Comparative genomic study of the Penicillium genus elucidates a diverse pangenome and 15 lateral gene transfer events.</title>
        <authorList>
            <person name="Petersen C."/>
            <person name="Sorensen T."/>
            <person name="Nielsen M.R."/>
            <person name="Sondergaard T.E."/>
            <person name="Sorensen J.L."/>
            <person name="Fitzpatrick D.A."/>
            <person name="Frisvad J.C."/>
            <person name="Nielsen K.L."/>
        </authorList>
    </citation>
    <scope>NUCLEOTIDE SEQUENCE [LARGE SCALE GENOMIC DNA]</scope>
    <source>
        <strain evidence="3 4">IBT 35679</strain>
    </source>
</reference>
<accession>A0AAD6D141</accession>
<feature type="compositionally biased region" description="Basic and acidic residues" evidence="1">
    <location>
        <begin position="91"/>
        <end position="100"/>
    </location>
</feature>
<comment type="caution">
    <text evidence="3">The sequence shown here is derived from an EMBL/GenBank/DDBJ whole genome shotgun (WGS) entry which is preliminary data.</text>
</comment>
<feature type="region of interest" description="Disordered" evidence="1">
    <location>
        <begin position="1"/>
        <end position="40"/>
    </location>
</feature>
<dbReference type="AlphaFoldDB" id="A0AAD6D141"/>
<feature type="compositionally biased region" description="Basic and acidic residues" evidence="1">
    <location>
        <begin position="56"/>
        <end position="66"/>
    </location>
</feature>
<evidence type="ECO:0000313" key="3">
    <source>
        <dbReference type="EMBL" id="KAJ5546977.1"/>
    </source>
</evidence>
<feature type="domain" description="BRCT" evidence="2">
    <location>
        <begin position="188"/>
        <end position="298"/>
    </location>
</feature>
<keyword evidence="4" id="KW-1185">Reference proteome</keyword>
<dbReference type="SMART" id="SM00292">
    <property type="entry name" value="BRCT"/>
    <property type="match status" value="1"/>
</dbReference>
<evidence type="ECO:0000256" key="1">
    <source>
        <dbReference type="SAM" id="MobiDB-lite"/>
    </source>
</evidence>
<name>A0AAD6D141_9EURO</name>
<gene>
    <name evidence="3" type="ORF">N7494_004562</name>
</gene>
<dbReference type="SUPFAM" id="SSF52113">
    <property type="entry name" value="BRCT domain"/>
    <property type="match status" value="1"/>
</dbReference>
<protein>
    <recommendedName>
        <fullName evidence="2">BRCT domain-containing protein</fullName>
    </recommendedName>
</protein>
<dbReference type="InterPro" id="IPR001357">
    <property type="entry name" value="BRCT_dom"/>
</dbReference>
<feature type="region of interest" description="Disordered" evidence="1">
    <location>
        <begin position="56"/>
        <end position="112"/>
    </location>
</feature>
<evidence type="ECO:0000313" key="4">
    <source>
        <dbReference type="Proteomes" id="UP001220324"/>
    </source>
</evidence>
<organism evidence="3 4">
    <name type="scientific">Penicillium frequentans</name>
    <dbReference type="NCBI Taxonomy" id="3151616"/>
    <lineage>
        <taxon>Eukaryota</taxon>
        <taxon>Fungi</taxon>
        <taxon>Dikarya</taxon>
        <taxon>Ascomycota</taxon>
        <taxon>Pezizomycotina</taxon>
        <taxon>Eurotiomycetes</taxon>
        <taxon>Eurotiomycetidae</taxon>
        <taxon>Eurotiales</taxon>
        <taxon>Aspergillaceae</taxon>
        <taxon>Penicillium</taxon>
    </lineage>
</organism>
<feature type="region of interest" description="Disordered" evidence="1">
    <location>
        <begin position="134"/>
        <end position="166"/>
    </location>
</feature>
<feature type="compositionally biased region" description="Basic and acidic residues" evidence="1">
    <location>
        <begin position="138"/>
        <end position="151"/>
    </location>
</feature>
<dbReference type="Proteomes" id="UP001220324">
    <property type="component" value="Unassembled WGS sequence"/>
</dbReference>
<dbReference type="InterPro" id="IPR036420">
    <property type="entry name" value="BRCT_dom_sf"/>
</dbReference>
<dbReference type="PROSITE" id="PS50172">
    <property type="entry name" value="BRCT"/>
    <property type="match status" value="1"/>
</dbReference>
<evidence type="ECO:0000259" key="2">
    <source>
        <dbReference type="PROSITE" id="PS50172"/>
    </source>
</evidence>
<dbReference type="Pfam" id="PF16589">
    <property type="entry name" value="BRCT_2"/>
    <property type="match status" value="1"/>
</dbReference>
<proteinExistence type="predicted"/>